<protein>
    <submittedName>
        <fullName evidence="1">Uncharacterized protein</fullName>
    </submittedName>
</protein>
<organism evidence="1 2">
    <name type="scientific">Arachis hypogaea</name>
    <name type="common">Peanut</name>
    <dbReference type="NCBI Taxonomy" id="3818"/>
    <lineage>
        <taxon>Eukaryota</taxon>
        <taxon>Viridiplantae</taxon>
        <taxon>Streptophyta</taxon>
        <taxon>Embryophyta</taxon>
        <taxon>Tracheophyta</taxon>
        <taxon>Spermatophyta</taxon>
        <taxon>Magnoliopsida</taxon>
        <taxon>eudicotyledons</taxon>
        <taxon>Gunneridae</taxon>
        <taxon>Pentapetalae</taxon>
        <taxon>rosids</taxon>
        <taxon>fabids</taxon>
        <taxon>Fabales</taxon>
        <taxon>Fabaceae</taxon>
        <taxon>Papilionoideae</taxon>
        <taxon>50 kb inversion clade</taxon>
        <taxon>dalbergioids sensu lato</taxon>
        <taxon>Dalbergieae</taxon>
        <taxon>Pterocarpus clade</taxon>
        <taxon>Arachis</taxon>
    </lineage>
</organism>
<accession>A0A445BL63</accession>
<dbReference type="Proteomes" id="UP000289738">
    <property type="component" value="Chromosome A09"/>
</dbReference>
<evidence type="ECO:0000313" key="1">
    <source>
        <dbReference type="EMBL" id="RYR39435.1"/>
    </source>
</evidence>
<dbReference type="EMBL" id="SDMP01000009">
    <property type="protein sequence ID" value="RYR39435.1"/>
    <property type="molecule type" value="Genomic_DNA"/>
</dbReference>
<comment type="caution">
    <text evidence="1">The sequence shown here is derived from an EMBL/GenBank/DDBJ whole genome shotgun (WGS) entry which is preliminary data.</text>
</comment>
<name>A0A445BL63_ARAHY</name>
<evidence type="ECO:0000313" key="2">
    <source>
        <dbReference type="Proteomes" id="UP000289738"/>
    </source>
</evidence>
<proteinExistence type="predicted"/>
<gene>
    <name evidence="1" type="ORF">Ahy_A09g044977</name>
</gene>
<sequence length="119" mass="13695">MQLRSGMIIHMADEVSNVNGGLSTNNRERHAARGNNESFDNVFQNENDVLNRGCYVSLPESEVVKIAVMGLGFYMRQKLLNVHIPDLVHLVERVCQVELMKKEKEKYKNEQRLKSKSFT</sequence>
<keyword evidence="2" id="KW-1185">Reference proteome</keyword>
<reference evidence="1 2" key="1">
    <citation type="submission" date="2019-01" db="EMBL/GenBank/DDBJ databases">
        <title>Sequencing of cultivated peanut Arachis hypogaea provides insights into genome evolution and oil improvement.</title>
        <authorList>
            <person name="Chen X."/>
        </authorList>
    </citation>
    <scope>NUCLEOTIDE SEQUENCE [LARGE SCALE GENOMIC DNA]</scope>
    <source>
        <strain evidence="2">cv. Fuhuasheng</strain>
        <tissue evidence="1">Leaves</tissue>
    </source>
</reference>
<dbReference type="AlphaFoldDB" id="A0A445BL63"/>